<dbReference type="Proteomes" id="UP000587462">
    <property type="component" value="Unassembled WGS sequence"/>
</dbReference>
<dbReference type="PANTHER" id="PTHR42894">
    <property type="entry name" value="N-(5'-PHOSPHORIBOSYL)ANTHRANILATE ISOMERASE"/>
    <property type="match status" value="1"/>
</dbReference>
<feature type="domain" description="N-(5'phosphoribosyl) anthranilate isomerase (PRAI)" evidence="10">
    <location>
        <begin position="3"/>
        <end position="194"/>
    </location>
</feature>
<dbReference type="PANTHER" id="PTHR42894:SF1">
    <property type="entry name" value="N-(5'-PHOSPHORIBOSYL)ANTHRANILATE ISOMERASE"/>
    <property type="match status" value="1"/>
</dbReference>
<reference evidence="11 12" key="1">
    <citation type="submission" date="2020-04" db="EMBL/GenBank/DDBJ databases">
        <title>Draft Genome Sequence of Streptomyces morookaense DSM 40503, an 8-azaguanine-producing strain.</title>
        <authorList>
            <person name="Qi J."/>
            <person name="Gao J.-M."/>
        </authorList>
    </citation>
    <scope>NUCLEOTIDE SEQUENCE [LARGE SCALE GENOMIC DNA]</scope>
    <source>
        <strain evidence="11 12">DSM 40503</strain>
    </source>
</reference>
<dbReference type="UniPathway" id="UPA00035">
    <property type="reaction ID" value="UER00042"/>
</dbReference>
<dbReference type="EC" id="5.3.1.24" evidence="3 9"/>
<comment type="caution">
    <text evidence="11">The sequence shown here is derived from an EMBL/GenBank/DDBJ whole genome shotgun (WGS) entry which is preliminary data.</text>
</comment>
<accession>A0A7Y7B4Y8</accession>
<dbReference type="GO" id="GO:0004640">
    <property type="term" value="F:phosphoribosylanthranilate isomerase activity"/>
    <property type="evidence" value="ECO:0007669"/>
    <property type="project" value="UniProtKB-UniRule"/>
</dbReference>
<gene>
    <name evidence="9" type="primary">trpF</name>
    <name evidence="11" type="ORF">HG542_14835</name>
</gene>
<dbReference type="InterPro" id="IPR013785">
    <property type="entry name" value="Aldolase_TIM"/>
</dbReference>
<dbReference type="Gene3D" id="3.20.20.70">
    <property type="entry name" value="Aldolase class I"/>
    <property type="match status" value="1"/>
</dbReference>
<evidence type="ECO:0000259" key="10">
    <source>
        <dbReference type="Pfam" id="PF00697"/>
    </source>
</evidence>
<proteinExistence type="inferred from homology"/>
<name>A0A7Y7B4Y8_STRMO</name>
<evidence type="ECO:0000256" key="1">
    <source>
        <dbReference type="ARBA" id="ARBA00001164"/>
    </source>
</evidence>
<dbReference type="GO" id="GO:0000162">
    <property type="term" value="P:L-tryptophan biosynthetic process"/>
    <property type="evidence" value="ECO:0007669"/>
    <property type="project" value="UniProtKB-UniRule"/>
</dbReference>
<dbReference type="SUPFAM" id="SSF51366">
    <property type="entry name" value="Ribulose-phoshate binding barrel"/>
    <property type="match status" value="1"/>
</dbReference>
<evidence type="ECO:0000313" key="11">
    <source>
        <dbReference type="EMBL" id="NVK78939.1"/>
    </source>
</evidence>
<comment type="similarity">
    <text evidence="9">Belongs to the TrpF family.</text>
</comment>
<dbReference type="Pfam" id="PF00697">
    <property type="entry name" value="PRAI"/>
    <property type="match status" value="1"/>
</dbReference>
<evidence type="ECO:0000256" key="9">
    <source>
        <dbReference type="HAMAP-Rule" id="MF_00135"/>
    </source>
</evidence>
<sequence>MFIKICGLRTAEDVDAAVAAGADAVGFVFAHSPRRVDAATARELAARAGDRVLTVGVFRGQPLEEVRELAAASGIRAVQLHGDEGAEYYEALRPEGYTLVRATAPAPEQPESCGALGEDLLLLDAPAPGAGKPWDWSDPRFVPPAGRWVLAGGLDAGNVGRAVRTLAPWGVDVSSGVEVRRGVKDPAMITEFVRAAREASAASA</sequence>
<keyword evidence="8 9" id="KW-0413">Isomerase</keyword>
<dbReference type="CDD" id="cd00405">
    <property type="entry name" value="PRAI"/>
    <property type="match status" value="1"/>
</dbReference>
<dbReference type="HAMAP" id="MF_00135">
    <property type="entry name" value="PRAI"/>
    <property type="match status" value="1"/>
</dbReference>
<dbReference type="InterPro" id="IPR001240">
    <property type="entry name" value="PRAI_dom"/>
</dbReference>
<keyword evidence="7 9" id="KW-0057">Aromatic amino acid biosynthesis</keyword>
<evidence type="ECO:0000256" key="2">
    <source>
        <dbReference type="ARBA" id="ARBA00004664"/>
    </source>
</evidence>
<evidence type="ECO:0000256" key="6">
    <source>
        <dbReference type="ARBA" id="ARBA00022822"/>
    </source>
</evidence>
<protein>
    <recommendedName>
        <fullName evidence="4 9">N-(5'-phosphoribosyl)anthranilate isomerase</fullName>
        <shortName evidence="9">PRAI</shortName>
        <ecNumber evidence="3 9">5.3.1.24</ecNumber>
    </recommendedName>
</protein>
<dbReference type="EMBL" id="JABBXF010000030">
    <property type="protein sequence ID" value="NVK78939.1"/>
    <property type="molecule type" value="Genomic_DNA"/>
</dbReference>
<dbReference type="InterPro" id="IPR044643">
    <property type="entry name" value="TrpF_fam"/>
</dbReference>
<comment type="catalytic activity">
    <reaction evidence="1 9">
        <text>N-(5-phospho-beta-D-ribosyl)anthranilate = 1-(2-carboxyphenylamino)-1-deoxy-D-ribulose 5-phosphate</text>
        <dbReference type="Rhea" id="RHEA:21540"/>
        <dbReference type="ChEBI" id="CHEBI:18277"/>
        <dbReference type="ChEBI" id="CHEBI:58613"/>
        <dbReference type="EC" id="5.3.1.24"/>
    </reaction>
</comment>
<evidence type="ECO:0000313" key="12">
    <source>
        <dbReference type="Proteomes" id="UP000587462"/>
    </source>
</evidence>
<evidence type="ECO:0000256" key="5">
    <source>
        <dbReference type="ARBA" id="ARBA00022605"/>
    </source>
</evidence>
<evidence type="ECO:0000256" key="4">
    <source>
        <dbReference type="ARBA" id="ARBA00022272"/>
    </source>
</evidence>
<dbReference type="AlphaFoldDB" id="A0A7Y7B4Y8"/>
<organism evidence="11 12">
    <name type="scientific">Streptomyces morookaense</name>
    <name type="common">Streptoverticillium morookaense</name>
    <dbReference type="NCBI Taxonomy" id="1970"/>
    <lineage>
        <taxon>Bacteria</taxon>
        <taxon>Bacillati</taxon>
        <taxon>Actinomycetota</taxon>
        <taxon>Actinomycetes</taxon>
        <taxon>Kitasatosporales</taxon>
        <taxon>Streptomycetaceae</taxon>
        <taxon>Streptomyces</taxon>
    </lineage>
</organism>
<keyword evidence="5 9" id="KW-0028">Amino-acid biosynthesis</keyword>
<dbReference type="InterPro" id="IPR011060">
    <property type="entry name" value="RibuloseP-bd_barrel"/>
</dbReference>
<evidence type="ECO:0000256" key="3">
    <source>
        <dbReference type="ARBA" id="ARBA00012572"/>
    </source>
</evidence>
<comment type="pathway">
    <text evidence="2 9">Amino-acid biosynthesis; L-tryptophan biosynthesis; L-tryptophan from chorismate: step 3/5.</text>
</comment>
<keyword evidence="12" id="KW-1185">Reference proteome</keyword>
<keyword evidence="6 9" id="KW-0822">Tryptophan biosynthesis</keyword>
<evidence type="ECO:0000256" key="7">
    <source>
        <dbReference type="ARBA" id="ARBA00023141"/>
    </source>
</evidence>
<evidence type="ECO:0000256" key="8">
    <source>
        <dbReference type="ARBA" id="ARBA00023235"/>
    </source>
</evidence>